<dbReference type="Proteomes" id="UP000309038">
    <property type="component" value="Unassembled WGS sequence"/>
</dbReference>
<name>A0A4S4KAS9_9APHY</name>
<comment type="caution">
    <text evidence="1">The sequence shown here is derived from an EMBL/GenBank/DDBJ whole genome shotgun (WGS) entry which is preliminary data.</text>
</comment>
<accession>A0A4S4KAS9</accession>
<evidence type="ECO:0000313" key="2">
    <source>
        <dbReference type="Proteomes" id="UP000309038"/>
    </source>
</evidence>
<gene>
    <name evidence="1" type="ORF">EW026_g6563</name>
</gene>
<dbReference type="AlphaFoldDB" id="A0A4S4KAS9"/>
<evidence type="ECO:0000313" key="1">
    <source>
        <dbReference type="EMBL" id="THG95003.1"/>
    </source>
</evidence>
<protein>
    <submittedName>
        <fullName evidence="1">Uncharacterized protein</fullName>
    </submittedName>
</protein>
<dbReference type="EMBL" id="SGPJ01000368">
    <property type="protein sequence ID" value="THG95003.1"/>
    <property type="molecule type" value="Genomic_DNA"/>
</dbReference>
<organism evidence="1 2">
    <name type="scientific">Hermanssonia centrifuga</name>
    <dbReference type="NCBI Taxonomy" id="98765"/>
    <lineage>
        <taxon>Eukaryota</taxon>
        <taxon>Fungi</taxon>
        <taxon>Dikarya</taxon>
        <taxon>Basidiomycota</taxon>
        <taxon>Agaricomycotina</taxon>
        <taxon>Agaricomycetes</taxon>
        <taxon>Polyporales</taxon>
        <taxon>Meruliaceae</taxon>
        <taxon>Hermanssonia</taxon>
    </lineage>
</organism>
<keyword evidence="2" id="KW-1185">Reference proteome</keyword>
<reference evidence="1 2" key="1">
    <citation type="submission" date="2019-02" db="EMBL/GenBank/DDBJ databases">
        <title>Genome sequencing of the rare red list fungi Phlebia centrifuga.</title>
        <authorList>
            <person name="Buettner E."/>
            <person name="Kellner H."/>
        </authorList>
    </citation>
    <scope>NUCLEOTIDE SEQUENCE [LARGE SCALE GENOMIC DNA]</scope>
    <source>
        <strain evidence="1 2">DSM 108282</strain>
    </source>
</reference>
<sequence length="336" mass="37828">MTPLNTIGLVVCILSLLPRLKKLELTGIRFHSNLSDPMPSKLPPLPKLDRLQLYITTSGNDTASDPYNIIRLFPEIDHLHLYYSVYDETDGAAPAVIGPNTLPLNGNLKVRVLSMSNVPLGLHNRIMCDTSIAGSVRSVAVECGVIDEALGLSKFLSYARDGIEALSIDLTPFLIMVDYDLSLPDEQHMLDVLIPGIKACTALREFDISLCFCLPENDEDEYDSTVQWNCLIGLLSELADDVEHVTIKFMVPHGGHYEFYHIKEPEFRILHWWPTVSSLGLDWNALKNQLERLEKLQELTIQNYEGTLWNVGQEDEAFITEELGTLSRILKFEDTT</sequence>
<proteinExistence type="predicted"/>
<dbReference type="SUPFAM" id="SSF52047">
    <property type="entry name" value="RNI-like"/>
    <property type="match status" value="1"/>
</dbReference>